<dbReference type="InterPro" id="IPR055357">
    <property type="entry name" value="LRR_At1g61320_AtMIF1"/>
</dbReference>
<dbReference type="KEGG" id="eus:EUTSA_v10023878mg"/>
<dbReference type="InterPro" id="IPR032675">
    <property type="entry name" value="LRR_dom_sf"/>
</dbReference>
<dbReference type="AlphaFoldDB" id="V4KPK4"/>
<dbReference type="Gramene" id="ESQ29298">
    <property type="protein sequence ID" value="ESQ29298"/>
    <property type="gene ID" value="EUTSA_v10023878mg"/>
</dbReference>
<organism evidence="2 3">
    <name type="scientific">Eutrema salsugineum</name>
    <name type="common">Saltwater cress</name>
    <name type="synonym">Sisymbrium salsugineum</name>
    <dbReference type="NCBI Taxonomy" id="72664"/>
    <lineage>
        <taxon>Eukaryota</taxon>
        <taxon>Viridiplantae</taxon>
        <taxon>Streptophyta</taxon>
        <taxon>Embryophyta</taxon>
        <taxon>Tracheophyta</taxon>
        <taxon>Spermatophyta</taxon>
        <taxon>Magnoliopsida</taxon>
        <taxon>eudicotyledons</taxon>
        <taxon>Gunneridae</taxon>
        <taxon>Pentapetalae</taxon>
        <taxon>rosids</taxon>
        <taxon>malvids</taxon>
        <taxon>Brassicales</taxon>
        <taxon>Brassicaceae</taxon>
        <taxon>Eutremeae</taxon>
        <taxon>Eutrema</taxon>
    </lineage>
</organism>
<dbReference type="PANTHER" id="PTHR34145">
    <property type="entry name" value="OS02G0105600 PROTEIN"/>
    <property type="match status" value="1"/>
</dbReference>
<protein>
    <recommendedName>
        <fullName evidence="1">At1g61320/AtMIF1 LRR domain-containing protein</fullName>
    </recommendedName>
</protein>
<evidence type="ECO:0000259" key="1">
    <source>
        <dbReference type="Pfam" id="PF23622"/>
    </source>
</evidence>
<dbReference type="SUPFAM" id="SSF52047">
    <property type="entry name" value="RNI-like"/>
    <property type="match status" value="1"/>
</dbReference>
<keyword evidence="3" id="KW-1185">Reference proteome</keyword>
<proteinExistence type="predicted"/>
<accession>V4KPK4</accession>
<dbReference type="Pfam" id="PF23622">
    <property type="entry name" value="LRR_At1g61320_AtMIF1"/>
    <property type="match status" value="1"/>
</dbReference>
<dbReference type="InterPro" id="IPR053772">
    <property type="entry name" value="At1g61320/At1g61330-like"/>
</dbReference>
<evidence type="ECO:0000313" key="2">
    <source>
        <dbReference type="EMBL" id="ESQ29298.1"/>
    </source>
</evidence>
<gene>
    <name evidence="2" type="ORF">EUTSA_v10023878mg</name>
</gene>
<dbReference type="OMA" id="LCTIHID"/>
<dbReference type="Proteomes" id="UP000030689">
    <property type="component" value="Unassembled WGS sequence"/>
</dbReference>
<dbReference type="eggNOG" id="ENOG502RYMX">
    <property type="taxonomic scope" value="Eukaryota"/>
</dbReference>
<evidence type="ECO:0000313" key="3">
    <source>
        <dbReference type="Proteomes" id="UP000030689"/>
    </source>
</evidence>
<dbReference type="EMBL" id="KI517881">
    <property type="protein sequence ID" value="ESQ29298.1"/>
    <property type="molecule type" value="Genomic_DNA"/>
</dbReference>
<dbReference type="STRING" id="72664.V4KPK4"/>
<feature type="domain" description="At1g61320/AtMIF1 LRR" evidence="1">
    <location>
        <begin position="99"/>
        <end position="418"/>
    </location>
</feature>
<reference evidence="2 3" key="1">
    <citation type="journal article" date="2013" name="Front. Plant Sci.">
        <title>The Reference Genome of the Halophytic Plant Eutrema salsugineum.</title>
        <authorList>
            <person name="Yang R."/>
            <person name="Jarvis D.E."/>
            <person name="Chen H."/>
            <person name="Beilstein M.A."/>
            <person name="Grimwood J."/>
            <person name="Jenkins J."/>
            <person name="Shu S."/>
            <person name="Prochnik S."/>
            <person name="Xin M."/>
            <person name="Ma C."/>
            <person name="Schmutz J."/>
            <person name="Wing R.A."/>
            <person name="Mitchell-Olds T."/>
            <person name="Schumaker K.S."/>
            <person name="Wang X."/>
        </authorList>
    </citation>
    <scope>NUCLEOTIDE SEQUENCE [LARGE SCALE GENOMIC DNA]</scope>
</reference>
<dbReference type="PANTHER" id="PTHR34145:SF28">
    <property type="entry name" value="F-BOX DOMAIN-CONTAINING PROTEIN"/>
    <property type="match status" value="1"/>
</dbReference>
<name>V4KPK4_EUTSA</name>
<dbReference type="OrthoDB" id="1029898at2759"/>
<sequence length="448" mass="52258">MMESSQKKTKITETLPDDLVDHIMSVCLPIQYVLRNRSVSKKFKDTEIRSRGLDFSKIYSVRCGQQKAVRIIESVFNDYKGSEINRFVLLLNHIGVEDKILSWINTCLGKNIQELVLDFSKSKKVANIPVDFSAIETLTVLKLGWCSFKIPDNSLKGLKLLKTLALTKINELNKDMIDAIFSNCIHLETLELINCLMYGILSINARNHKKFKSLVVSTMPNLFEIIVDAPTLECYKYDGYCNKMVYFSRVHALKEAKLYYNRSFTWRYSDPSDMVLANMRAYIRVRVLATTNIFLEALTCRYNGGAIRRQIFCFWSLQEFQISFKAPTVCNLFDIAQFLEQCPNLKKVLIDINDYTFEPGVFWEVHHQQHIRIHNYCLNSIKFVEIMGYKNHSHELDIMEFFVRYAKSLEKLTLTKPRNPKIKLFEPDNARINYIKSMSQKNDLIEFI</sequence>
<dbReference type="Gene3D" id="3.80.10.10">
    <property type="entry name" value="Ribonuclease Inhibitor"/>
    <property type="match status" value="1"/>
</dbReference>